<keyword evidence="12" id="KW-1185">Reference proteome</keyword>
<dbReference type="Pfam" id="PF05649">
    <property type="entry name" value="Peptidase_M13_N"/>
    <property type="match status" value="1"/>
</dbReference>
<keyword evidence="3" id="KW-0645">Protease</keyword>
<feature type="chain" id="PRO_5022053248" evidence="8">
    <location>
        <begin position="23"/>
        <end position="685"/>
    </location>
</feature>
<accession>A0A556APM5</accession>
<dbReference type="GO" id="GO:0016485">
    <property type="term" value="P:protein processing"/>
    <property type="evidence" value="ECO:0007669"/>
    <property type="project" value="TreeGrafter"/>
</dbReference>
<evidence type="ECO:0000256" key="3">
    <source>
        <dbReference type="ARBA" id="ARBA00022670"/>
    </source>
</evidence>
<evidence type="ECO:0000256" key="4">
    <source>
        <dbReference type="ARBA" id="ARBA00022723"/>
    </source>
</evidence>
<evidence type="ECO:0000256" key="7">
    <source>
        <dbReference type="ARBA" id="ARBA00023049"/>
    </source>
</evidence>
<dbReference type="Gene3D" id="3.40.390.10">
    <property type="entry name" value="Collagenase (Catalytic Domain)"/>
    <property type="match status" value="1"/>
</dbReference>
<dbReference type="PRINTS" id="PR00786">
    <property type="entry name" value="NEPRILYSIN"/>
</dbReference>
<feature type="domain" description="Peptidase M13 C-terminal" evidence="9">
    <location>
        <begin position="476"/>
        <end position="682"/>
    </location>
</feature>
<dbReference type="InterPro" id="IPR000718">
    <property type="entry name" value="Peptidase_M13"/>
</dbReference>
<dbReference type="PANTHER" id="PTHR11733">
    <property type="entry name" value="ZINC METALLOPROTEASE FAMILY M13 NEPRILYSIN-RELATED"/>
    <property type="match status" value="1"/>
</dbReference>
<comment type="similarity">
    <text evidence="2">Belongs to the peptidase M13 family.</text>
</comment>
<dbReference type="Proteomes" id="UP000318405">
    <property type="component" value="Unassembled WGS sequence"/>
</dbReference>
<evidence type="ECO:0000256" key="5">
    <source>
        <dbReference type="ARBA" id="ARBA00022801"/>
    </source>
</evidence>
<protein>
    <submittedName>
        <fullName evidence="11">M13 family metallopeptidase</fullName>
    </submittedName>
</protein>
<evidence type="ECO:0000256" key="6">
    <source>
        <dbReference type="ARBA" id="ARBA00022833"/>
    </source>
</evidence>
<gene>
    <name evidence="11" type="ORF">FOZ76_11895</name>
</gene>
<evidence type="ECO:0000259" key="9">
    <source>
        <dbReference type="Pfam" id="PF01431"/>
    </source>
</evidence>
<evidence type="ECO:0000259" key="10">
    <source>
        <dbReference type="Pfam" id="PF05649"/>
    </source>
</evidence>
<evidence type="ECO:0000256" key="2">
    <source>
        <dbReference type="ARBA" id="ARBA00007357"/>
    </source>
</evidence>
<evidence type="ECO:0000256" key="8">
    <source>
        <dbReference type="SAM" id="SignalP"/>
    </source>
</evidence>
<comment type="cofactor">
    <cofactor evidence="1">
        <name>Zn(2+)</name>
        <dbReference type="ChEBI" id="CHEBI:29105"/>
    </cofactor>
</comment>
<dbReference type="InterPro" id="IPR008753">
    <property type="entry name" value="Peptidase_M13_N"/>
</dbReference>
<dbReference type="CDD" id="cd08662">
    <property type="entry name" value="M13"/>
    <property type="match status" value="1"/>
</dbReference>
<keyword evidence="5" id="KW-0378">Hydrolase</keyword>
<keyword evidence="8" id="KW-0732">Signal</keyword>
<dbReference type="GO" id="GO:0046872">
    <property type="term" value="F:metal ion binding"/>
    <property type="evidence" value="ECO:0007669"/>
    <property type="project" value="UniProtKB-KW"/>
</dbReference>
<keyword evidence="4" id="KW-0479">Metal-binding</keyword>
<evidence type="ECO:0000313" key="11">
    <source>
        <dbReference type="EMBL" id="TSH94837.1"/>
    </source>
</evidence>
<reference evidence="11 12" key="1">
    <citation type="submission" date="2019-07" db="EMBL/GenBank/DDBJ databases">
        <title>Qingshengfaniella alkalisoli gen. nov., sp. nov., isolated from saline soil.</title>
        <authorList>
            <person name="Xu L."/>
            <person name="Huang X.-X."/>
            <person name="Sun J.-Q."/>
        </authorList>
    </citation>
    <scope>NUCLEOTIDE SEQUENCE [LARGE SCALE GENOMIC DNA]</scope>
    <source>
        <strain evidence="11 12">DSM 27279</strain>
    </source>
</reference>
<evidence type="ECO:0000313" key="12">
    <source>
        <dbReference type="Proteomes" id="UP000318405"/>
    </source>
</evidence>
<dbReference type="PROSITE" id="PS51885">
    <property type="entry name" value="NEPRILYSIN"/>
    <property type="match status" value="1"/>
</dbReference>
<dbReference type="Gene3D" id="1.10.1380.10">
    <property type="entry name" value="Neutral endopeptidase , domain2"/>
    <property type="match status" value="1"/>
</dbReference>
<feature type="domain" description="Peptidase M13 N-terminal" evidence="10">
    <location>
        <begin position="45"/>
        <end position="424"/>
    </location>
</feature>
<name>A0A556APM5_9BURK</name>
<dbReference type="InterPro" id="IPR042089">
    <property type="entry name" value="Peptidase_M13_dom_2"/>
</dbReference>
<sequence length="685" mass="74145">MPQPVLLSALALAVACLTSACAGDDPRPDAGTNLDVAQFDRTADPCVDANAYVNRHWLQDTSIPPERASVSTLSIMADAGLAAQRELAQQAEARADQAEAASAWRRVGWFYRSGMDIQAIEAEGMAPLADALAQVEAIAGPGDLAAYVGRRAAAGQDEMFAMAVEPAQDAPQEQVLGLYPADLGLPTPADYTDPDSAALRAAYLDYIASLFALSGADAAEARARAATVLRVETGLAARAPSPEEAAQPRNQFRRVTLEQAMAEMPAFDWPRLLRTLGVADAGDLSIAPAPYFAGLDALLATTPIEDWRTWLRWRLLDRAARYLGSAWRQAASAFYDTTLQGIPEAPPRWRQVLDTINATMGQSLGELYVERHFDEAHRTAAQAIVEDVRAALLRRVERVDWMSEDTRATALRKIATMHLNIGYPTPWDDWSQAGIRPSGYYANVSAALAHGRMLALARLGQPVQRDRWDINPQTVNAQYDASRNAMTFTAAILQAPIFDPGADAALNFGGLGAVAGHEMTHAIDDHGSQYDETGRLVDWWKPADAARFAERGALLVQQAEAYVPLPAEPALRMNGRLTLGENIADLGGLAAASDALAAGVAQGRYPRGEVDGFLPQQRVFLAWVRNWRERVREPALRVRLQTDPHAPGAFRANNPPANLPAYAAAFACAPGQPMARPQAQRVQVW</sequence>
<dbReference type="InterPro" id="IPR024079">
    <property type="entry name" value="MetalloPept_cat_dom_sf"/>
</dbReference>
<comment type="caution">
    <text evidence="11">The sequence shown here is derived from an EMBL/GenBank/DDBJ whole genome shotgun (WGS) entry which is preliminary data.</text>
</comment>
<dbReference type="InterPro" id="IPR018497">
    <property type="entry name" value="Peptidase_M13_C"/>
</dbReference>
<dbReference type="GO" id="GO:0005886">
    <property type="term" value="C:plasma membrane"/>
    <property type="evidence" value="ECO:0007669"/>
    <property type="project" value="TreeGrafter"/>
</dbReference>
<dbReference type="OrthoDB" id="9775677at2"/>
<evidence type="ECO:0000256" key="1">
    <source>
        <dbReference type="ARBA" id="ARBA00001947"/>
    </source>
</evidence>
<proteinExistence type="inferred from homology"/>
<dbReference type="PANTHER" id="PTHR11733:SF167">
    <property type="entry name" value="FI17812P1-RELATED"/>
    <property type="match status" value="1"/>
</dbReference>
<dbReference type="SUPFAM" id="SSF55486">
    <property type="entry name" value="Metalloproteases ('zincins'), catalytic domain"/>
    <property type="match status" value="1"/>
</dbReference>
<keyword evidence="7" id="KW-0482">Metalloprotease</keyword>
<dbReference type="Pfam" id="PF01431">
    <property type="entry name" value="Peptidase_M13"/>
    <property type="match status" value="1"/>
</dbReference>
<keyword evidence="6" id="KW-0862">Zinc</keyword>
<feature type="signal peptide" evidence="8">
    <location>
        <begin position="1"/>
        <end position="22"/>
    </location>
</feature>
<dbReference type="RefSeq" id="WP_143948483.1">
    <property type="nucleotide sequence ID" value="NZ_BAABMB010000001.1"/>
</dbReference>
<dbReference type="GO" id="GO:0004222">
    <property type="term" value="F:metalloendopeptidase activity"/>
    <property type="evidence" value="ECO:0007669"/>
    <property type="project" value="InterPro"/>
</dbReference>
<dbReference type="AlphaFoldDB" id="A0A556APM5"/>
<dbReference type="EMBL" id="VLTJ01000023">
    <property type="protein sequence ID" value="TSH94837.1"/>
    <property type="molecule type" value="Genomic_DNA"/>
</dbReference>
<organism evidence="11 12">
    <name type="scientific">Verticiella sediminum</name>
    <dbReference type="NCBI Taxonomy" id="1247510"/>
    <lineage>
        <taxon>Bacteria</taxon>
        <taxon>Pseudomonadati</taxon>
        <taxon>Pseudomonadota</taxon>
        <taxon>Betaproteobacteria</taxon>
        <taxon>Burkholderiales</taxon>
        <taxon>Alcaligenaceae</taxon>
        <taxon>Verticiella</taxon>
    </lineage>
</organism>